<evidence type="ECO:0000256" key="1">
    <source>
        <dbReference type="ARBA" id="ARBA00004651"/>
    </source>
</evidence>
<dbReference type="RefSeq" id="WP_135960595.1">
    <property type="nucleotide sequence ID" value="NZ_CAQPHE010000003.1"/>
</dbReference>
<sequence length="1301" mass="136332">MQKFLKNHVFSLIAWILILLISVFALPNVSQLTSEHSTISLPSNVQSEVAQTIQNQWGKKKKNTYEVAVVFNKEHGKLNDADKAAINNTVSYLENHKKKYGITDVLAPDSNIATRKKLQSKDGTTWVMQLNISKKHGRIGEVEDQITKAVKTQGVRTYVTGADILQNAFSTSIQEGIKKTEAITVVFIFIVLIIVFRSPIVPLISLLTVGVSFLTSFSIVTNLVEHANFPFSNFTQVFMVIVLFGIGTDYNILLYDKFKEDLGKGMDKYEALRDALRNAGKTILYSGSSILIGFTALSLAKFSIYQSAVGVAVGVATLLVVLLTLNPFFMAVLGKNMFWPVKEFTGESEDKLWHGISAETLKYPVIYLVVLAVVTIPFMLMYHGQLNYDDTDEIADNVPAKAGLLVVQKHFSKGMAEPSYLYIKSDHRLDNEANLKLIDQLTKQLQASKDVSFVTSVTQPYGEQIDQLYVNNQLGTVNEGVDEARSGLGKLSKGSQKLSNGASRLQSGAQQLENGTGRLQSGADQLRSGTARLQNGASRLQSGADRLQNGAGTLQNGTQSLQNGADRLQSGASSLQNGTSSLVSGVGRLQAGAGRLASGTLVLQNGASSLQSGAARLQNGAGNLRNGTQSLQNGTQELVNGLNQLNNQLSTQLNGSNRAQLAQLQSALPQINNGIQALNTALNGAVDTSATTNGLASVQRDAARLQSSLSKLQSLAGSAGSSSNTNASAAESAISGAVQKAVEGALSNSKATDEEKAAAAQAGASAASSAVKQALSGNSGSSSSGELQSTLAEANSAAQGLQSSMQAMQQSNTLNQIQALKTQVNALAAASNQAIPGAVTALNQLNSGLSQVQGAVTQGVAGANRLNSGVASLNSGAGQLYNGLGSLSSGASRLNSGAAQLNSGIGTLNTGLGSLSSGANRLNSGAGQLYNGLGSLSSGASRLNSGAGQLYSGLGTLSSGAGQLNSGLAQGASGAEQLSNGIGQLNSGASQLSRGAGRLADSTPQLTSGIDRVNSGLGQGEAYLRGLGSSAAADTFYIPKEFINNAMFQKSIDVYLSPNKKSAMLIVVFNSNPSAPEATARSQELSAMAKKSLQGTKLKNATVAMGGQSSKIEDTKNVASGDFIRTAAIMLIGIGIALMFVTRSLLQPVYILGTLLIAYLCSLSINQWIVKLVLGRDLLTWNTPFFSFIMLIALGVDYSIFLMTRYRELETEGLTSPSARILKACGIIGTVVISAAVILGGTFAALIPSGIPTLIEVALTVIVGLIILVFIMPITMSAGVKLTYEGFSGFKLGKHKHSMTK</sequence>
<feature type="transmembrane region" description="Helical" evidence="8">
    <location>
        <begin position="311"/>
        <end position="333"/>
    </location>
</feature>
<evidence type="ECO:0000256" key="2">
    <source>
        <dbReference type="ARBA" id="ARBA00010157"/>
    </source>
</evidence>
<evidence type="ECO:0000313" key="11">
    <source>
        <dbReference type="Proteomes" id="UP000309117"/>
    </source>
</evidence>
<dbReference type="PANTHER" id="PTHR33406:SF6">
    <property type="entry name" value="MEMBRANE PROTEIN YDGH-RELATED"/>
    <property type="match status" value="1"/>
</dbReference>
<feature type="transmembrane region" description="Helical" evidence="8">
    <location>
        <begin position="1181"/>
        <end position="1203"/>
    </location>
</feature>
<feature type="compositionally biased region" description="Low complexity" evidence="7">
    <location>
        <begin position="775"/>
        <end position="785"/>
    </location>
</feature>
<dbReference type="InterPro" id="IPR050545">
    <property type="entry name" value="Mycobact_MmpL"/>
</dbReference>
<dbReference type="EMBL" id="SRYV01000011">
    <property type="protein sequence ID" value="TGY14065.1"/>
    <property type="molecule type" value="Genomic_DNA"/>
</dbReference>
<evidence type="ECO:0000256" key="5">
    <source>
        <dbReference type="ARBA" id="ARBA00022989"/>
    </source>
</evidence>
<dbReference type="GO" id="GO:0005886">
    <property type="term" value="C:plasma membrane"/>
    <property type="evidence" value="ECO:0007669"/>
    <property type="project" value="UniProtKB-SubCell"/>
</dbReference>
<feature type="domain" description="Membrane transport protein MMPL" evidence="9">
    <location>
        <begin position="51"/>
        <end position="364"/>
    </location>
</feature>
<keyword evidence="6 8" id="KW-0472">Membrane</keyword>
<feature type="transmembrane region" description="Helical" evidence="8">
    <location>
        <begin position="180"/>
        <end position="196"/>
    </location>
</feature>
<comment type="caution">
    <text evidence="10">The sequence shown here is derived from an EMBL/GenBank/DDBJ whole genome shotgun (WGS) entry which is preliminary data.</text>
</comment>
<proteinExistence type="inferred from homology"/>
<dbReference type="Pfam" id="PF03176">
    <property type="entry name" value="MMPL"/>
    <property type="match status" value="2"/>
</dbReference>
<name>A0A4S2BIR3_9LACO</name>
<feature type="domain" description="Membrane transport protein MMPL" evidence="9">
    <location>
        <begin position="1053"/>
        <end position="1272"/>
    </location>
</feature>
<feature type="compositionally biased region" description="Polar residues" evidence="7">
    <location>
        <begin position="550"/>
        <end position="563"/>
    </location>
</feature>
<organism evidence="10 11">
    <name type="scientific">Lactobacillus intestinalis</name>
    <dbReference type="NCBI Taxonomy" id="151781"/>
    <lineage>
        <taxon>Bacteria</taxon>
        <taxon>Bacillati</taxon>
        <taxon>Bacillota</taxon>
        <taxon>Bacilli</taxon>
        <taxon>Lactobacillales</taxon>
        <taxon>Lactobacillaceae</taxon>
        <taxon>Lactobacillus</taxon>
    </lineage>
</organism>
<comment type="subcellular location">
    <subcellularLocation>
        <location evidence="1">Cell membrane</location>
        <topology evidence="1">Multi-pass membrane protein</topology>
    </subcellularLocation>
</comment>
<evidence type="ECO:0000313" key="10">
    <source>
        <dbReference type="EMBL" id="TGY14065.1"/>
    </source>
</evidence>
<gene>
    <name evidence="10" type="ORF">E5351_06960</name>
</gene>
<evidence type="ECO:0000256" key="8">
    <source>
        <dbReference type="SAM" id="Phobius"/>
    </source>
</evidence>
<keyword evidence="3" id="KW-1003">Cell membrane</keyword>
<feature type="transmembrane region" description="Helical" evidence="8">
    <location>
        <begin position="1123"/>
        <end position="1142"/>
    </location>
</feature>
<accession>A0A4S2BIR3</accession>
<feature type="region of interest" description="Disordered" evidence="7">
    <location>
        <begin position="775"/>
        <end position="795"/>
    </location>
</feature>
<feature type="transmembrane region" description="Helical" evidence="8">
    <location>
        <begin position="283"/>
        <end position="305"/>
    </location>
</feature>
<feature type="transmembrane region" description="Helical" evidence="8">
    <location>
        <begin position="1149"/>
        <end position="1169"/>
    </location>
</feature>
<dbReference type="Proteomes" id="UP000309117">
    <property type="component" value="Unassembled WGS sequence"/>
</dbReference>
<feature type="compositionally biased region" description="Polar residues" evidence="7">
    <location>
        <begin position="786"/>
        <end position="795"/>
    </location>
</feature>
<reference evidence="10 11" key="1">
    <citation type="submission" date="2019-04" db="EMBL/GenBank/DDBJ databases">
        <title>Microbes associate with the intestines of laboratory mice.</title>
        <authorList>
            <person name="Navarre W."/>
            <person name="Wong E."/>
            <person name="Huang K."/>
            <person name="Tropini C."/>
            <person name="Ng K."/>
            <person name="Yu B."/>
        </authorList>
    </citation>
    <scope>NUCLEOTIDE SEQUENCE [LARGE SCALE GENOMIC DNA]</scope>
    <source>
        <strain evidence="10 11">NM61_E11</strain>
    </source>
</reference>
<dbReference type="InterPro" id="IPR004869">
    <property type="entry name" value="MMPL_dom"/>
</dbReference>
<evidence type="ECO:0000256" key="7">
    <source>
        <dbReference type="SAM" id="MobiDB-lite"/>
    </source>
</evidence>
<feature type="region of interest" description="Disordered" evidence="7">
    <location>
        <begin position="547"/>
        <end position="577"/>
    </location>
</feature>
<dbReference type="NCBIfam" id="TIGR03057">
    <property type="entry name" value="xxxLxxG_by_4"/>
    <property type="match status" value="14"/>
</dbReference>
<protein>
    <recommendedName>
        <fullName evidence="9">Membrane transport protein MMPL domain-containing protein</fullName>
    </recommendedName>
</protein>
<feature type="transmembrane region" description="Helical" evidence="8">
    <location>
        <begin position="365"/>
        <end position="384"/>
    </location>
</feature>
<dbReference type="SUPFAM" id="SSF58100">
    <property type="entry name" value="Bacterial hemolysins"/>
    <property type="match status" value="1"/>
</dbReference>
<dbReference type="Gene3D" id="1.20.1640.10">
    <property type="entry name" value="Multidrug efflux transporter AcrB transmembrane domain"/>
    <property type="match status" value="2"/>
</dbReference>
<feature type="transmembrane region" description="Helical" evidence="8">
    <location>
        <begin position="1253"/>
        <end position="1274"/>
    </location>
</feature>
<comment type="similarity">
    <text evidence="2">Belongs to the resistance-nodulation-cell division (RND) (TC 2.A.6) family. MmpL subfamily.</text>
</comment>
<evidence type="ECO:0000256" key="3">
    <source>
        <dbReference type="ARBA" id="ARBA00022475"/>
    </source>
</evidence>
<evidence type="ECO:0000259" key="9">
    <source>
        <dbReference type="Pfam" id="PF03176"/>
    </source>
</evidence>
<dbReference type="PANTHER" id="PTHR33406">
    <property type="entry name" value="MEMBRANE PROTEIN MJ1562-RELATED"/>
    <property type="match status" value="1"/>
</dbReference>
<keyword evidence="5 8" id="KW-1133">Transmembrane helix</keyword>
<evidence type="ECO:0000256" key="6">
    <source>
        <dbReference type="ARBA" id="ARBA00023136"/>
    </source>
</evidence>
<feature type="transmembrane region" description="Helical" evidence="8">
    <location>
        <begin position="236"/>
        <end position="255"/>
    </location>
</feature>
<evidence type="ECO:0000256" key="4">
    <source>
        <dbReference type="ARBA" id="ARBA00022692"/>
    </source>
</evidence>
<dbReference type="Gene3D" id="1.10.287.950">
    <property type="entry name" value="Methyl-accepting chemotaxis protein"/>
    <property type="match status" value="2"/>
</dbReference>
<dbReference type="SUPFAM" id="SSF82866">
    <property type="entry name" value="Multidrug efflux transporter AcrB transmembrane domain"/>
    <property type="match status" value="2"/>
</dbReference>
<dbReference type="InterPro" id="IPR023908">
    <property type="entry name" value="xxxLxxG_rpt"/>
</dbReference>
<keyword evidence="4 8" id="KW-0812">Transmembrane</keyword>
<feature type="transmembrane region" description="Helical" evidence="8">
    <location>
        <begin position="1224"/>
        <end position="1247"/>
    </location>
</feature>